<name>A0A3A9ZPB3_9ACTN</name>
<feature type="compositionally biased region" description="Low complexity" evidence="1">
    <location>
        <begin position="811"/>
        <end position="821"/>
    </location>
</feature>
<dbReference type="AlphaFoldDB" id="A0A3A9ZPB3"/>
<evidence type="ECO:0000313" key="3">
    <source>
        <dbReference type="EMBL" id="RKN49386.1"/>
    </source>
</evidence>
<feature type="transmembrane region" description="Helical" evidence="2">
    <location>
        <begin position="550"/>
        <end position="569"/>
    </location>
</feature>
<dbReference type="RefSeq" id="WP_120726524.1">
    <property type="nucleotide sequence ID" value="NZ_RBAK01000002.1"/>
</dbReference>
<feature type="region of interest" description="Disordered" evidence="1">
    <location>
        <begin position="803"/>
        <end position="836"/>
    </location>
</feature>
<feature type="transmembrane region" description="Helical" evidence="2">
    <location>
        <begin position="82"/>
        <end position="102"/>
    </location>
</feature>
<dbReference type="EMBL" id="RBAK01000002">
    <property type="protein sequence ID" value="RKN49386.1"/>
    <property type="molecule type" value="Genomic_DNA"/>
</dbReference>
<evidence type="ECO:0000256" key="2">
    <source>
        <dbReference type="SAM" id="Phobius"/>
    </source>
</evidence>
<dbReference type="PANTHER" id="PTHR36840:SF1">
    <property type="entry name" value="BLL5714 PROTEIN"/>
    <property type="match status" value="1"/>
</dbReference>
<keyword evidence="2" id="KW-0812">Transmembrane</keyword>
<feature type="transmembrane region" description="Helical" evidence="2">
    <location>
        <begin position="327"/>
        <end position="347"/>
    </location>
</feature>
<feature type="transmembrane region" description="Helical" evidence="2">
    <location>
        <begin position="481"/>
        <end position="505"/>
    </location>
</feature>
<dbReference type="InterPro" id="IPR010640">
    <property type="entry name" value="Low_temperature_requirement_A"/>
</dbReference>
<keyword evidence="2" id="KW-1133">Transmembrane helix</keyword>
<gene>
    <name evidence="3" type="ORF">D7223_07785</name>
</gene>
<feature type="transmembrane region" description="Helical" evidence="2">
    <location>
        <begin position="517"/>
        <end position="538"/>
    </location>
</feature>
<feature type="transmembrane region" description="Helical" evidence="2">
    <location>
        <begin position="382"/>
        <end position="400"/>
    </location>
</feature>
<feature type="transmembrane region" description="Helical" evidence="2">
    <location>
        <begin position="293"/>
        <end position="312"/>
    </location>
</feature>
<accession>A0A3A9ZPB3</accession>
<proteinExistence type="predicted"/>
<feature type="transmembrane region" description="Helical" evidence="2">
    <location>
        <begin position="50"/>
        <end position="70"/>
    </location>
</feature>
<feature type="transmembrane region" description="Helical" evidence="2">
    <location>
        <begin position="456"/>
        <end position="474"/>
    </location>
</feature>
<feature type="transmembrane region" description="Helical" evidence="2">
    <location>
        <begin position="359"/>
        <end position="376"/>
    </location>
</feature>
<protein>
    <submittedName>
        <fullName evidence="3">Low temperature requirement protein A</fullName>
    </submittedName>
</protein>
<evidence type="ECO:0000313" key="4">
    <source>
        <dbReference type="Proteomes" id="UP000281726"/>
    </source>
</evidence>
<dbReference type="OrthoDB" id="7698234at2"/>
<feature type="transmembrane region" description="Helical" evidence="2">
    <location>
        <begin position="691"/>
        <end position="711"/>
    </location>
</feature>
<feature type="transmembrane region" description="Helical" evidence="2">
    <location>
        <begin position="151"/>
        <end position="172"/>
    </location>
</feature>
<keyword evidence="4" id="KW-1185">Reference proteome</keyword>
<feature type="transmembrane region" description="Helical" evidence="2">
    <location>
        <begin position="584"/>
        <end position="606"/>
    </location>
</feature>
<feature type="transmembrane region" description="Helical" evidence="2">
    <location>
        <begin position="219"/>
        <end position="238"/>
    </location>
</feature>
<feature type="transmembrane region" description="Helical" evidence="2">
    <location>
        <begin position="244"/>
        <end position="266"/>
    </location>
</feature>
<feature type="transmembrane region" description="Helical" evidence="2">
    <location>
        <begin position="21"/>
        <end position="38"/>
    </location>
</feature>
<organism evidence="3 4">
    <name type="scientific">Micromonospora endolithica</name>
    <dbReference type="NCBI Taxonomy" id="230091"/>
    <lineage>
        <taxon>Bacteria</taxon>
        <taxon>Bacillati</taxon>
        <taxon>Actinomycetota</taxon>
        <taxon>Actinomycetes</taxon>
        <taxon>Micromonosporales</taxon>
        <taxon>Micromonosporaceae</taxon>
        <taxon>Micromonospora</taxon>
    </lineage>
</organism>
<evidence type="ECO:0000256" key="1">
    <source>
        <dbReference type="SAM" id="MobiDB-lite"/>
    </source>
</evidence>
<feature type="transmembrane region" description="Helical" evidence="2">
    <location>
        <begin position="426"/>
        <end position="444"/>
    </location>
</feature>
<feature type="transmembrane region" description="Helical" evidence="2">
    <location>
        <begin position="646"/>
        <end position="665"/>
    </location>
</feature>
<feature type="transmembrane region" description="Helical" evidence="2">
    <location>
        <begin position="184"/>
        <end position="207"/>
    </location>
</feature>
<feature type="transmembrane region" description="Helical" evidence="2">
    <location>
        <begin position="117"/>
        <end position="139"/>
    </location>
</feature>
<dbReference type="PANTHER" id="PTHR36840">
    <property type="entry name" value="BLL5714 PROTEIN"/>
    <property type="match status" value="1"/>
</dbReference>
<keyword evidence="2" id="KW-0472">Membrane</keyword>
<feature type="transmembrane region" description="Helical" evidence="2">
    <location>
        <begin position="618"/>
        <end position="640"/>
    </location>
</feature>
<sequence>MRNSEPVAHFGRIHLAEPAAGVSRLELFVDLVFVYAFLNVTSVTAEQFNLAGVPRGMLLLALLWWCWVHYAWLGNAVRLTRGALPAVMFGLTATLLVMALTVREAFVDRPGGLPGPLVFALGYVVVRGGPLLVTTLALRHDAGKLRQFRRAWRPAAAGMLLLLASAILPGMIDDRLVRDMTRFGLVVLALAVDYGGIFVIGTGAWRLRSIPYWAERHSLIILIGFGETIISIGLSQGAAVAQPLTWSVIAGVLVSVLLVGLLWWTYFDVARFAAEQALERLSGARRARLARDAYSYLHLPMMAGLILVSLGLKTALTQLRIPSEPTLLGPLVLYGGVALYLTGLFAFEARTLRIVGRSPLVGVVLSIGLLPVATGLPVLGQLALLVAATGTMALADATVFRRRHHRLHQHIDLAGEKGSGVTPKELFLDLVFVYAFLQVSALLAEDPTWSGLLRGMLVLTVLWWAWCAYVWLAGAIRSEAAVVRVMTVVVVAVTAVISIAVPQALADVTGGLPGPLVFVACYAAIRLSQVAALGVTAWRERDPDRRAQALATMWPSLLALAVLLAAALVPQPVGDIRLLSPLRAGLWLVAIAIDLGGVRLVDVARWRIWSAPHWCERFGLIVIIGLGEALIAIGTAVAYSPVSGRIVLAAVLGTALLGGLWWTYFGGDADVGEHVLAGRTGRTRIALARDAYAYLHLPMIAGIVLISLGLRKTMGGLGAQPVLVASPPLGAVPHLALFGGVLLYLVAVEGYWRIVTGRLRRRRLLTAAAVAALIPVTAGTGPLAALGVLVATVLLLVAFEAPGDRKRGDPDGPAAPTGDPTSRPAVDPGAPPARHQ</sequence>
<dbReference type="Pfam" id="PF06772">
    <property type="entry name" value="LtrA"/>
    <property type="match status" value="2"/>
</dbReference>
<reference evidence="3 4" key="1">
    <citation type="journal article" date="2004" name="Syst. Appl. Microbiol.">
        <title>Cryptoendolithic actinomycetes from antarctic sandstone rock samples: Micromonospora endolithica sp. nov. and two isolates related to Micromonospora coerulea Jensen 1932.</title>
        <authorList>
            <person name="Hirsch P."/>
            <person name="Mevs U."/>
            <person name="Kroppenstedt R.M."/>
            <person name="Schumann P."/>
            <person name="Stackebrandt E."/>
        </authorList>
    </citation>
    <scope>NUCLEOTIDE SEQUENCE [LARGE SCALE GENOMIC DNA]</scope>
    <source>
        <strain evidence="3 4">JCM 12677</strain>
    </source>
</reference>
<comment type="caution">
    <text evidence="3">The sequence shown here is derived from an EMBL/GenBank/DDBJ whole genome shotgun (WGS) entry which is preliminary data.</text>
</comment>
<feature type="transmembrane region" description="Helical" evidence="2">
    <location>
        <begin position="731"/>
        <end position="752"/>
    </location>
</feature>
<feature type="transmembrane region" description="Helical" evidence="2">
    <location>
        <begin position="764"/>
        <end position="797"/>
    </location>
</feature>
<dbReference type="Proteomes" id="UP000281726">
    <property type="component" value="Unassembled WGS sequence"/>
</dbReference>